<dbReference type="PANTHER" id="PTHR42648:SF28">
    <property type="entry name" value="TRANSPOSON-ENCODED PROTEIN WITH RIBONUCLEASE H-LIKE AND RETROVIRUS ZINC FINGER-LIKE DOMAINS"/>
    <property type="match status" value="1"/>
</dbReference>
<keyword evidence="1" id="KW-0863">Zinc-finger</keyword>
<organism evidence="4 5">
    <name type="scientific">Phytophthora fragariaefolia</name>
    <dbReference type="NCBI Taxonomy" id="1490495"/>
    <lineage>
        <taxon>Eukaryota</taxon>
        <taxon>Sar</taxon>
        <taxon>Stramenopiles</taxon>
        <taxon>Oomycota</taxon>
        <taxon>Peronosporomycetes</taxon>
        <taxon>Peronosporales</taxon>
        <taxon>Peronosporaceae</taxon>
        <taxon>Phytophthora</taxon>
    </lineage>
</organism>
<dbReference type="PROSITE" id="PS50994">
    <property type="entry name" value="INTEGRASE"/>
    <property type="match status" value="1"/>
</dbReference>
<gene>
    <name evidence="4" type="ORF">Pfra01_001534400</name>
</gene>
<dbReference type="PROSITE" id="PS50158">
    <property type="entry name" value="ZF_CCHC"/>
    <property type="match status" value="1"/>
</dbReference>
<dbReference type="GO" id="GO:0008270">
    <property type="term" value="F:zinc ion binding"/>
    <property type="evidence" value="ECO:0007669"/>
    <property type="project" value="UniProtKB-KW"/>
</dbReference>
<evidence type="ECO:0000259" key="3">
    <source>
        <dbReference type="PROSITE" id="PS50994"/>
    </source>
</evidence>
<dbReference type="InterPro" id="IPR001584">
    <property type="entry name" value="Integrase_cat-core"/>
</dbReference>
<dbReference type="EMBL" id="BSXT01001658">
    <property type="protein sequence ID" value="GMF44281.1"/>
    <property type="molecule type" value="Genomic_DNA"/>
</dbReference>
<keyword evidence="5" id="KW-1185">Reference proteome</keyword>
<dbReference type="GO" id="GO:0003676">
    <property type="term" value="F:nucleic acid binding"/>
    <property type="evidence" value="ECO:0007669"/>
    <property type="project" value="InterPro"/>
</dbReference>
<proteinExistence type="predicted"/>
<feature type="domain" description="Integrase catalytic" evidence="3">
    <location>
        <begin position="253"/>
        <end position="360"/>
    </location>
</feature>
<dbReference type="InterPro" id="IPR001878">
    <property type="entry name" value="Znf_CCHC"/>
</dbReference>
<dbReference type="SMART" id="SM00343">
    <property type="entry name" value="ZnF_C2HC"/>
    <property type="match status" value="1"/>
</dbReference>
<dbReference type="Gene3D" id="3.30.420.10">
    <property type="entry name" value="Ribonuclease H-like superfamily/Ribonuclease H"/>
    <property type="match status" value="1"/>
</dbReference>
<dbReference type="InterPro" id="IPR036397">
    <property type="entry name" value="RNaseH_sf"/>
</dbReference>
<comment type="caution">
    <text evidence="4">The sequence shown here is derived from an EMBL/GenBank/DDBJ whole genome shotgun (WGS) entry which is preliminary data.</text>
</comment>
<feature type="domain" description="CCHC-type" evidence="2">
    <location>
        <begin position="7"/>
        <end position="21"/>
    </location>
</feature>
<protein>
    <submittedName>
        <fullName evidence="4">Unnamed protein product</fullName>
    </submittedName>
</protein>
<dbReference type="Pfam" id="PF00098">
    <property type="entry name" value="zf-CCHC"/>
    <property type="match status" value="1"/>
</dbReference>
<evidence type="ECO:0000256" key="1">
    <source>
        <dbReference type="PROSITE-ProRule" id="PRU00047"/>
    </source>
</evidence>
<dbReference type="Proteomes" id="UP001165121">
    <property type="component" value="Unassembled WGS sequence"/>
</dbReference>
<dbReference type="SUPFAM" id="SSF57756">
    <property type="entry name" value="Retrovirus zinc finger-like domains"/>
    <property type="match status" value="1"/>
</dbReference>
<dbReference type="Gene3D" id="4.10.60.10">
    <property type="entry name" value="Zinc finger, CCHC-type"/>
    <property type="match status" value="1"/>
</dbReference>
<dbReference type="Pfam" id="PF25597">
    <property type="entry name" value="SH3_retrovirus"/>
    <property type="match status" value="1"/>
</dbReference>
<dbReference type="InterPro" id="IPR012337">
    <property type="entry name" value="RNaseH-like_sf"/>
</dbReference>
<dbReference type="GO" id="GO:0015074">
    <property type="term" value="P:DNA integration"/>
    <property type="evidence" value="ECO:0007669"/>
    <property type="project" value="InterPro"/>
</dbReference>
<dbReference type="OrthoDB" id="413361at2759"/>
<keyword evidence="1" id="KW-0479">Metal-binding</keyword>
<evidence type="ECO:0000313" key="5">
    <source>
        <dbReference type="Proteomes" id="UP001165121"/>
    </source>
</evidence>
<dbReference type="InterPro" id="IPR039537">
    <property type="entry name" value="Retrotran_Ty1/copia-like"/>
</dbReference>
<sequence>MTDDRACFKCGKTGHIRSDCPLRQKKSGGDDASKVKWDLAVLERSLGSQDWILDSGASRHMVNDKRLLQGTSRYHNMEESGQPDGSGLELIKQVYSLCEVNGNLAVTKGDPARVVFYADMKANVLVARVEGALAPKKHLNEVVMSAVIDESSDIQKEYVERDTLMGFHVRFGHLAYDTVERITKDPVSEIAITSHERSLCTTCAEGKQTRSDQPKKDTGAHAPVYRVGGVICSDLKGPITARDRRGNRYLVSLVDHNTNYCRIFLAKTKDQAAKYFEDFLIYFEKRFECKSEAKKLAANGKAERMHRTVMNMVRCMLLASELPLSFWVDDAEYAAYILNRRPTWANEGRKSPLEMLMGRAHSLQDIVVFGSSCAVFVGTNKKNLQKRSQPGKIVGKSEETKGYRVYLPQAHKVIITRHVSDIDTLDANDSDHISR</sequence>
<dbReference type="PANTHER" id="PTHR42648">
    <property type="entry name" value="TRANSPOSASE, PUTATIVE-RELATED"/>
    <property type="match status" value="1"/>
</dbReference>
<dbReference type="InterPro" id="IPR036875">
    <property type="entry name" value="Znf_CCHC_sf"/>
</dbReference>
<dbReference type="SUPFAM" id="SSF53098">
    <property type="entry name" value="Ribonuclease H-like"/>
    <property type="match status" value="1"/>
</dbReference>
<reference evidence="4" key="1">
    <citation type="submission" date="2023-04" db="EMBL/GenBank/DDBJ databases">
        <title>Phytophthora fragariaefolia NBRC 109709.</title>
        <authorList>
            <person name="Ichikawa N."/>
            <person name="Sato H."/>
            <person name="Tonouchi N."/>
        </authorList>
    </citation>
    <scope>NUCLEOTIDE SEQUENCE</scope>
    <source>
        <strain evidence="4">NBRC 109709</strain>
    </source>
</reference>
<accession>A0A9W6XSD1</accession>
<dbReference type="InterPro" id="IPR057670">
    <property type="entry name" value="SH3_retrovirus"/>
</dbReference>
<dbReference type="AlphaFoldDB" id="A0A9W6XSD1"/>
<name>A0A9W6XSD1_9STRA</name>
<evidence type="ECO:0000259" key="2">
    <source>
        <dbReference type="PROSITE" id="PS50158"/>
    </source>
</evidence>
<keyword evidence="1" id="KW-0862">Zinc</keyword>
<evidence type="ECO:0000313" key="4">
    <source>
        <dbReference type="EMBL" id="GMF44281.1"/>
    </source>
</evidence>